<organism evidence="4 5">
    <name type="scientific">Neofusicoccum ribis</name>
    <dbReference type="NCBI Taxonomy" id="45134"/>
    <lineage>
        <taxon>Eukaryota</taxon>
        <taxon>Fungi</taxon>
        <taxon>Dikarya</taxon>
        <taxon>Ascomycota</taxon>
        <taxon>Pezizomycotina</taxon>
        <taxon>Dothideomycetes</taxon>
        <taxon>Dothideomycetes incertae sedis</taxon>
        <taxon>Botryosphaeriales</taxon>
        <taxon>Botryosphaeriaceae</taxon>
        <taxon>Neofusicoccum</taxon>
    </lineage>
</organism>
<evidence type="ECO:0000256" key="3">
    <source>
        <dbReference type="SAM" id="MobiDB-lite"/>
    </source>
</evidence>
<evidence type="ECO:0008006" key="6">
    <source>
        <dbReference type="Google" id="ProtNLM"/>
    </source>
</evidence>
<dbReference type="Proteomes" id="UP001521116">
    <property type="component" value="Unassembled WGS sequence"/>
</dbReference>
<evidence type="ECO:0000256" key="2">
    <source>
        <dbReference type="ARBA" id="ARBA00023002"/>
    </source>
</evidence>
<sequence>MRNSPEPSEADYLNSQNPDDAFPTSSDVVVVGGGIHSLIYAIHARLRSVRQSGSDAAASVTVLEKSQSPGYKIGESTLTTFGVWLKAVGISTSVLWRLFGPKDGLAFYYLPYNGDPDGYTDFCGNGPPGTYVATLQIERKISELMLTLHAQRLGVKVLHGHSVDVNSTRLPMQDGCSPGQVEVSNGASNMQINTKLIVDATGRFRRFASKAARVERMPGFNTDAFWAYFEMKGDEADLPFAHYQSCHTNHICMAEGWAWVIRLPSWEGSPLPNLIAMINHLLDLNAANTPSDAYPSSQELARMFNLKFRWVVSIGYALRNDVAYPADLTSYGSCEAERKFNWITSRYPRMAAFMAQHTLIPDLYGPGTTWYIRKQLTYHSPVSAGPGWAAIGDATGFTNPLYSPGINCNLGTSVRLAEHTLDYLAPGATAASRGALLRRYSDFCAARTPRLHMMNTLNYYLMRHPRTGPLGPLWGWLIGIGNPEWQRMRALGSPSVDQVGDFLANWEWGANLPEYAAFAQAAIALLEGPPTGIAGADGERRVEEAVRVSAEMARRAVKGAYGNRWGGVFRYYDDELNWSKDKVARDVLARRCEACGNWRLLTGEAARCTTCGAVNEAVHIVRYGEKAAAPVGAPVAEASAVAAPVAELRVEETKPVAACS</sequence>
<evidence type="ECO:0000256" key="1">
    <source>
        <dbReference type="ARBA" id="ARBA00005706"/>
    </source>
</evidence>
<proteinExistence type="inferred from homology"/>
<keyword evidence="2" id="KW-0560">Oxidoreductase</keyword>
<accession>A0ABR3SET6</accession>
<name>A0ABR3SET6_9PEZI</name>
<dbReference type="SUPFAM" id="SSF51905">
    <property type="entry name" value="FAD/NAD(P)-binding domain"/>
    <property type="match status" value="1"/>
</dbReference>
<keyword evidence="5" id="KW-1185">Reference proteome</keyword>
<comment type="caution">
    <text evidence="4">The sequence shown here is derived from an EMBL/GenBank/DDBJ whole genome shotgun (WGS) entry which is preliminary data.</text>
</comment>
<evidence type="ECO:0000313" key="4">
    <source>
        <dbReference type="EMBL" id="KAL1618952.1"/>
    </source>
</evidence>
<dbReference type="PANTHER" id="PTHR43747:SF5">
    <property type="entry name" value="FAD-BINDING DOMAIN-CONTAINING PROTEIN"/>
    <property type="match status" value="1"/>
</dbReference>
<dbReference type="Gene3D" id="3.50.50.60">
    <property type="entry name" value="FAD/NAD(P)-binding domain"/>
    <property type="match status" value="1"/>
</dbReference>
<gene>
    <name evidence="4" type="ORF">SLS56_010323</name>
</gene>
<reference evidence="4 5" key="1">
    <citation type="submission" date="2024-02" db="EMBL/GenBank/DDBJ databases">
        <title>De novo assembly and annotation of 12 fungi associated with fruit tree decline syndrome in Ontario, Canada.</title>
        <authorList>
            <person name="Sulman M."/>
            <person name="Ellouze W."/>
            <person name="Ilyukhin E."/>
        </authorList>
    </citation>
    <scope>NUCLEOTIDE SEQUENCE [LARGE SCALE GENOMIC DNA]</scope>
    <source>
        <strain evidence="4 5">M1-105</strain>
    </source>
</reference>
<feature type="region of interest" description="Disordered" evidence="3">
    <location>
        <begin position="1"/>
        <end position="20"/>
    </location>
</feature>
<dbReference type="PANTHER" id="PTHR43747">
    <property type="entry name" value="FAD-BINDING PROTEIN"/>
    <property type="match status" value="1"/>
</dbReference>
<dbReference type="EMBL" id="JAJVDC020000197">
    <property type="protein sequence ID" value="KAL1618952.1"/>
    <property type="molecule type" value="Genomic_DNA"/>
</dbReference>
<dbReference type="InterPro" id="IPR036188">
    <property type="entry name" value="FAD/NAD-bd_sf"/>
</dbReference>
<evidence type="ECO:0000313" key="5">
    <source>
        <dbReference type="Proteomes" id="UP001521116"/>
    </source>
</evidence>
<comment type="similarity">
    <text evidence="1">Belongs to the flavin-dependent halogenase family.</text>
</comment>
<dbReference type="InterPro" id="IPR050816">
    <property type="entry name" value="Flavin-dep_Halogenase_NPB"/>
</dbReference>
<protein>
    <recommendedName>
        <fullName evidence="6">FAD/NAD(P)-binding domain-containing protein</fullName>
    </recommendedName>
</protein>